<feature type="transmembrane region" description="Helical" evidence="10">
    <location>
        <begin position="53"/>
        <end position="78"/>
    </location>
</feature>
<evidence type="ECO:0000313" key="14">
    <source>
        <dbReference type="Proteomes" id="UP001338582"/>
    </source>
</evidence>
<dbReference type="CDD" id="cd03244">
    <property type="entry name" value="ABCC_MRP_domain2"/>
    <property type="match status" value="1"/>
</dbReference>
<dbReference type="KEGG" id="asau:88172276"/>
<feature type="domain" description="ABC transmembrane type-1" evidence="12">
    <location>
        <begin position="356"/>
        <end position="631"/>
    </location>
</feature>
<evidence type="ECO:0000256" key="10">
    <source>
        <dbReference type="SAM" id="Phobius"/>
    </source>
</evidence>
<dbReference type="SUPFAM" id="SSF52540">
    <property type="entry name" value="P-loop containing nucleoside triphosphate hydrolases"/>
    <property type="match status" value="2"/>
</dbReference>
<dbReference type="CDD" id="cd18580">
    <property type="entry name" value="ABC_6TM_ABCC_D2"/>
    <property type="match status" value="1"/>
</dbReference>
<evidence type="ECO:0000313" key="13">
    <source>
        <dbReference type="EMBL" id="WPK23960.1"/>
    </source>
</evidence>
<dbReference type="FunFam" id="1.20.1560.10:FF:000006">
    <property type="entry name" value="ATP-binding cassette, sub-family C (CFTR/MRP), member 9"/>
    <property type="match status" value="1"/>
</dbReference>
<gene>
    <name evidence="13" type="ORF">PUMCH_001210</name>
</gene>
<feature type="domain" description="ABC transporter" evidence="11">
    <location>
        <begin position="667"/>
        <end position="904"/>
    </location>
</feature>
<keyword evidence="14" id="KW-1185">Reference proteome</keyword>
<feature type="transmembrane region" description="Helical" evidence="10">
    <location>
        <begin position="491"/>
        <end position="514"/>
    </location>
</feature>
<dbReference type="InterPro" id="IPR050173">
    <property type="entry name" value="ABC_transporter_C-like"/>
</dbReference>
<dbReference type="Gene3D" id="1.20.1560.10">
    <property type="entry name" value="ABC transporter type 1, transmembrane domain"/>
    <property type="match status" value="2"/>
</dbReference>
<organism evidence="13 14">
    <name type="scientific">Australozyma saopauloensis</name>
    <dbReference type="NCBI Taxonomy" id="291208"/>
    <lineage>
        <taxon>Eukaryota</taxon>
        <taxon>Fungi</taxon>
        <taxon>Dikarya</taxon>
        <taxon>Ascomycota</taxon>
        <taxon>Saccharomycotina</taxon>
        <taxon>Pichiomycetes</taxon>
        <taxon>Metschnikowiaceae</taxon>
        <taxon>Australozyma</taxon>
    </lineage>
</organism>
<keyword evidence="4" id="KW-0677">Repeat</keyword>
<evidence type="ECO:0000256" key="5">
    <source>
        <dbReference type="ARBA" id="ARBA00022741"/>
    </source>
</evidence>
<dbReference type="GeneID" id="88172276"/>
<dbReference type="CDD" id="cd18579">
    <property type="entry name" value="ABC_6TM_ABCC_D1"/>
    <property type="match status" value="1"/>
</dbReference>
<dbReference type="GO" id="GO:0000329">
    <property type="term" value="C:fungal-type vacuole membrane"/>
    <property type="evidence" value="ECO:0007669"/>
    <property type="project" value="UniProtKB-ARBA"/>
</dbReference>
<dbReference type="CDD" id="cd03250">
    <property type="entry name" value="ABCC_MRP_domain1"/>
    <property type="match status" value="1"/>
</dbReference>
<dbReference type="InterPro" id="IPR036640">
    <property type="entry name" value="ABC1_TM_sf"/>
</dbReference>
<dbReference type="Pfam" id="PF00005">
    <property type="entry name" value="ABC_tran"/>
    <property type="match status" value="2"/>
</dbReference>
<keyword evidence="6" id="KW-0067">ATP-binding</keyword>
<dbReference type="Proteomes" id="UP001338582">
    <property type="component" value="Chromosome 1"/>
</dbReference>
<dbReference type="InterPro" id="IPR011527">
    <property type="entry name" value="ABC1_TM_dom"/>
</dbReference>
<dbReference type="PANTHER" id="PTHR24223:SF443">
    <property type="entry name" value="MULTIDRUG-RESISTANCE LIKE PROTEIN 1, ISOFORM I"/>
    <property type="match status" value="1"/>
</dbReference>
<feature type="region of interest" description="Disordered" evidence="9">
    <location>
        <begin position="909"/>
        <end position="929"/>
    </location>
</feature>
<name>A0AAX4H633_9ASCO</name>
<sequence>MDLLSPGPAQLQQILALLHDTVEAALKFRRCQFPGSLLVPLYDPYANYVNPCFLSSVLLCAQLFFGAIVLYQLCNLLLNNRFGPYRIKYSFGLPWSVRSVGFAHFLRVNCASLQAVAFGVLTGLNLALGDRVRLVSLMALFLVASLVVLPLHFCETTRSPVGSGSLILYWFVSLILLLAITAVDFLSPYKVFVLLGHSSTDALAYTVELTLFLNAVVSYNLETHYYTPSVELKEYFDLCGWDISTVKNLVESLTFTYLNPVLQSAYEHSTIGADEVPPPIIELDGEVTITAFNKSWQKEMRRAAWWRDKRIRTKKDLTEKDKQLQPSLFFAILRVHYMVILKGLCYDIGEMSCLTLAPLLLQKFIVFFTEYGGDNKGVPSPPIIKGFALAVSIYLCSVVRYFSFNQYFLAFILTSTSIKSTLTNLIYDKAMKLSPESRREKGTGEIVNHVAADVNEIALSIETCSDALTIPLRLILSLVALYKILGNAMWAGLALAVVLVPLSSMITSAIYGLYNQQMKYKDERSKLTSEILNSIKSIKLYSWETPMLSKLDEVRNKKELRIMKKAGIYNAGSSFLWECIPFFVSCAVYSAYALFFNEALVPSVIFPALALFDLLAQPIQMLPYIFSNIAEAKVALERVGKFFVLEERATNIVQRSFKPSKKNDVNVEIKNATFVWSSKTLKDKTSPEESKIALKDINFQAKKGQLTCIVGRVGAGKTSILNAILGGIPLVENPQASIWSNGKIAYCPQNPCIFNTSIRENIIFGKKFDKSFYDQTVEACQLTSDFEVLPNGDATLVGEKGISLSGGQRARLSLARALYSRAEIYLLDDVLSAVDAHVGKKITQQVLGPKGLLASKTLVLATNSVKILKLALEIVYVQKGEIKERGSYTELMRNDGEVYRLVKEYAEENHDEVEEDTEEKDGAKTPASANDSAELVAYIPEDTNTVKLTRITSATTIGAASLVSFGHEYAFEADFESKADKEETNKGNVKWSVYLEFLKACNWIYIIVWLVFNFAVVEVAILGNWVLKYWSEKNLSQGDNVMPGFYLLLYLLTGVAGALLSFTSAYIIWSFCAIRSSSFFHDEMAKSVLRSPMSFFDTTPIGRILNRFSDDLSSLDQEVLWNIMLFASLVIECFSRLAIVIYNLPMMLFVILFLVFLYNYFRSRFMPAMRELKRLRSILRSPVFSHLQESINGVETLMAYDEIDRYSHSMKSKVSVVTKIDWTTQCCNRWLSMRLQSIAAIIVLTSSLMILISFQFSKQFSPAMVGFIMTYVFTSTTQLNAIVRMWTQCEVKAVNIERILEYHKLPSEAAAIIEDSRPSSSWPEDGTIHFKNYSTRYREGLDLILRNISLDIKPAEKIGIVGRTGAGKSSLTLALFRIIEPVQGNVEIDQINTSEIGLFDLRSQLNIIPQDAHAFEGSVRENLDPFKSYSDEQLWKVLEMAHLKEHVESMKSESKDDGKKDDQDKKDDDVKDAEPQVGLNARVTEGGSNLSSGQKQLLCLARALLKESKVLVLDEATAAVDVQTDKIIQATIRSEFKDKTILTIAHRLDTIMDSDRVLVLERGTIKEFDSPTNLLNNRDSEFYSLCKEGGYLDENGNLKTKNATPTPTPTPSN</sequence>
<evidence type="ECO:0000256" key="3">
    <source>
        <dbReference type="ARBA" id="ARBA00022692"/>
    </source>
</evidence>
<keyword evidence="7 10" id="KW-1133">Transmembrane helix</keyword>
<evidence type="ECO:0000256" key="4">
    <source>
        <dbReference type="ARBA" id="ARBA00022737"/>
    </source>
</evidence>
<reference evidence="13 14" key="1">
    <citation type="submission" date="2023-10" db="EMBL/GenBank/DDBJ databases">
        <title>Draft Genome Sequence of Candida saopaulonensis from a very Premature Infant with Sepsis.</title>
        <authorList>
            <person name="Ning Y."/>
            <person name="Dai R."/>
            <person name="Xiao M."/>
            <person name="Xu Y."/>
            <person name="Yan Q."/>
            <person name="Zhang L."/>
        </authorList>
    </citation>
    <scope>NUCLEOTIDE SEQUENCE [LARGE SCALE GENOMIC DNA]</scope>
    <source>
        <strain evidence="13 14">19XY460</strain>
    </source>
</reference>
<dbReference type="InterPro" id="IPR003439">
    <property type="entry name" value="ABC_transporter-like_ATP-bd"/>
</dbReference>
<feature type="region of interest" description="Disordered" evidence="9">
    <location>
        <begin position="1447"/>
        <end position="1491"/>
    </location>
</feature>
<dbReference type="InterPro" id="IPR044746">
    <property type="entry name" value="ABCC_6TM_D1"/>
</dbReference>
<evidence type="ECO:0000256" key="9">
    <source>
        <dbReference type="SAM" id="MobiDB-lite"/>
    </source>
</evidence>
<feature type="transmembrane region" description="Helical" evidence="10">
    <location>
        <begin position="166"/>
        <end position="183"/>
    </location>
</feature>
<dbReference type="Gene3D" id="3.40.50.300">
    <property type="entry name" value="P-loop containing nucleotide triphosphate hydrolases"/>
    <property type="match status" value="2"/>
</dbReference>
<evidence type="ECO:0000256" key="1">
    <source>
        <dbReference type="ARBA" id="ARBA00004128"/>
    </source>
</evidence>
<keyword evidence="5" id="KW-0547">Nucleotide-binding</keyword>
<evidence type="ECO:0000259" key="12">
    <source>
        <dbReference type="PROSITE" id="PS50929"/>
    </source>
</evidence>
<dbReference type="FunFam" id="3.40.50.300:FF:000565">
    <property type="entry name" value="ABC bile acid transporter"/>
    <property type="match status" value="1"/>
</dbReference>
<feature type="compositionally biased region" description="Basic and acidic residues" evidence="9">
    <location>
        <begin position="1447"/>
        <end position="1474"/>
    </location>
</feature>
<keyword evidence="2" id="KW-0813">Transport</keyword>
<feature type="transmembrane region" description="Helical" evidence="10">
    <location>
        <begin position="1003"/>
        <end position="1027"/>
    </location>
</feature>
<proteinExistence type="predicted"/>
<feature type="transmembrane region" description="Helical" evidence="10">
    <location>
        <begin position="134"/>
        <end position="154"/>
    </location>
</feature>
<keyword evidence="8 10" id="KW-0472">Membrane</keyword>
<dbReference type="Pfam" id="PF00664">
    <property type="entry name" value="ABC_membrane"/>
    <property type="match status" value="2"/>
</dbReference>
<dbReference type="PANTHER" id="PTHR24223">
    <property type="entry name" value="ATP-BINDING CASSETTE SUB-FAMILY C"/>
    <property type="match status" value="1"/>
</dbReference>
<accession>A0AAX4H633</accession>
<dbReference type="SMART" id="SM00382">
    <property type="entry name" value="AAA"/>
    <property type="match status" value="2"/>
</dbReference>
<evidence type="ECO:0000256" key="8">
    <source>
        <dbReference type="ARBA" id="ARBA00023136"/>
    </source>
</evidence>
<evidence type="ECO:0000256" key="7">
    <source>
        <dbReference type="ARBA" id="ARBA00022989"/>
    </source>
</evidence>
<dbReference type="EMBL" id="CP138894">
    <property type="protein sequence ID" value="WPK23960.1"/>
    <property type="molecule type" value="Genomic_DNA"/>
</dbReference>
<feature type="domain" description="ABC transmembrane type-1" evidence="12">
    <location>
        <begin position="1019"/>
        <end position="1288"/>
    </location>
</feature>
<feature type="transmembrane region" description="Helical" evidence="10">
    <location>
        <begin position="108"/>
        <end position="128"/>
    </location>
</feature>
<evidence type="ECO:0000259" key="11">
    <source>
        <dbReference type="PROSITE" id="PS50893"/>
    </source>
</evidence>
<evidence type="ECO:0000256" key="2">
    <source>
        <dbReference type="ARBA" id="ARBA00022448"/>
    </source>
</evidence>
<keyword evidence="3 10" id="KW-0812">Transmembrane</keyword>
<dbReference type="FunFam" id="3.40.50.300:FF:000997">
    <property type="entry name" value="Multidrug resistance-associated protein 1"/>
    <property type="match status" value="1"/>
</dbReference>
<dbReference type="FunFam" id="1.20.1560.10:FF:000013">
    <property type="entry name" value="ABC transporter C family member 2"/>
    <property type="match status" value="1"/>
</dbReference>
<dbReference type="PROSITE" id="PS50893">
    <property type="entry name" value="ABC_TRANSPORTER_2"/>
    <property type="match status" value="2"/>
</dbReference>
<dbReference type="GO" id="GO:0005524">
    <property type="term" value="F:ATP binding"/>
    <property type="evidence" value="ECO:0007669"/>
    <property type="project" value="UniProtKB-KW"/>
</dbReference>
<feature type="transmembrane region" description="Helical" evidence="10">
    <location>
        <begin position="1238"/>
        <end position="1257"/>
    </location>
</feature>
<dbReference type="GO" id="GO:0140359">
    <property type="term" value="F:ABC-type transporter activity"/>
    <property type="evidence" value="ECO:0007669"/>
    <property type="project" value="InterPro"/>
</dbReference>
<feature type="transmembrane region" description="Helical" evidence="10">
    <location>
        <begin position="1047"/>
        <end position="1069"/>
    </location>
</feature>
<dbReference type="PROSITE" id="PS00211">
    <property type="entry name" value="ABC_TRANSPORTER_1"/>
    <property type="match status" value="2"/>
</dbReference>
<feature type="transmembrane region" description="Helical" evidence="10">
    <location>
        <begin position="567"/>
        <end position="593"/>
    </location>
</feature>
<dbReference type="RefSeq" id="XP_062876344.1">
    <property type="nucleotide sequence ID" value="XM_063020274.1"/>
</dbReference>
<dbReference type="InterPro" id="IPR003593">
    <property type="entry name" value="AAA+_ATPase"/>
</dbReference>
<evidence type="ECO:0000256" key="6">
    <source>
        <dbReference type="ARBA" id="ARBA00022840"/>
    </source>
</evidence>
<protein>
    <submittedName>
        <fullName evidence="13">Uncharacterized protein</fullName>
    </submittedName>
</protein>
<comment type="subcellular location">
    <subcellularLocation>
        <location evidence="1">Vacuole membrane</location>
        <topology evidence="1">Multi-pass membrane protein</topology>
    </subcellularLocation>
</comment>
<feature type="compositionally biased region" description="Acidic residues" evidence="9">
    <location>
        <begin position="909"/>
        <end position="919"/>
    </location>
</feature>
<dbReference type="InterPro" id="IPR027417">
    <property type="entry name" value="P-loop_NTPase"/>
</dbReference>
<dbReference type="PROSITE" id="PS50929">
    <property type="entry name" value="ABC_TM1F"/>
    <property type="match status" value="2"/>
</dbReference>
<feature type="transmembrane region" description="Helical" evidence="10">
    <location>
        <begin position="1144"/>
        <end position="1161"/>
    </location>
</feature>
<dbReference type="GO" id="GO:0016887">
    <property type="term" value="F:ATP hydrolysis activity"/>
    <property type="evidence" value="ECO:0007669"/>
    <property type="project" value="InterPro"/>
</dbReference>
<dbReference type="InterPro" id="IPR044726">
    <property type="entry name" value="ABCC_6TM_D2"/>
</dbReference>
<dbReference type="SUPFAM" id="SSF90123">
    <property type="entry name" value="ABC transporter transmembrane region"/>
    <property type="match status" value="2"/>
</dbReference>
<dbReference type="InterPro" id="IPR017871">
    <property type="entry name" value="ABC_transporter-like_CS"/>
</dbReference>
<feature type="domain" description="ABC transporter" evidence="11">
    <location>
        <begin position="1328"/>
        <end position="1587"/>
    </location>
</feature>